<evidence type="ECO:0000313" key="2">
    <source>
        <dbReference type="Proteomes" id="UP001157134"/>
    </source>
</evidence>
<proteinExistence type="predicted"/>
<protein>
    <submittedName>
        <fullName evidence="1">Uncharacterized protein</fullName>
    </submittedName>
</protein>
<accession>A0ABQ6HCW2</accession>
<dbReference type="Proteomes" id="UP001157134">
    <property type="component" value="Unassembled WGS sequence"/>
</dbReference>
<dbReference type="EMBL" id="BSSV01000001">
    <property type="protein sequence ID" value="GLX84565.1"/>
    <property type="molecule type" value="Genomic_DNA"/>
</dbReference>
<name>A0ABQ6HCW2_9GAMM</name>
<keyword evidence="2" id="KW-1185">Reference proteome</keyword>
<gene>
    <name evidence="1" type="ORF">tloyanaT_08170</name>
</gene>
<comment type="caution">
    <text evidence="1">The sequence shown here is derived from an EMBL/GenBank/DDBJ whole genome shotgun (WGS) entry which is preliminary data.</text>
</comment>
<organism evidence="1 2">
    <name type="scientific">Thalassotalea loyana</name>
    <dbReference type="NCBI Taxonomy" id="280483"/>
    <lineage>
        <taxon>Bacteria</taxon>
        <taxon>Pseudomonadati</taxon>
        <taxon>Pseudomonadota</taxon>
        <taxon>Gammaproteobacteria</taxon>
        <taxon>Alteromonadales</taxon>
        <taxon>Colwelliaceae</taxon>
        <taxon>Thalassotalea</taxon>
    </lineage>
</organism>
<dbReference type="RefSeq" id="WP_284296156.1">
    <property type="nucleotide sequence ID" value="NZ_BSSV01000001.1"/>
</dbReference>
<evidence type="ECO:0000313" key="1">
    <source>
        <dbReference type="EMBL" id="GLX84565.1"/>
    </source>
</evidence>
<reference evidence="1 2" key="1">
    <citation type="submission" date="2023-03" db="EMBL/GenBank/DDBJ databases">
        <title>Thalassotalea loyana LMG 22536T draft genome sequence.</title>
        <authorList>
            <person name="Sawabe T."/>
        </authorList>
    </citation>
    <scope>NUCLEOTIDE SEQUENCE [LARGE SCALE GENOMIC DNA]</scope>
    <source>
        <strain evidence="1 2">LMG 22536</strain>
    </source>
</reference>
<sequence>MYLYRNLPRSKYEKNKTVIQQEVTELVCDGCGLEAHVHKGYEFSEFISIEHKSGFGAIHHDSKELSIDLYITPSSTSELIDPFA</sequence>